<dbReference type="Proteomes" id="UP000076623">
    <property type="component" value="Chromosome"/>
</dbReference>
<keyword evidence="2" id="KW-1185">Reference proteome</keyword>
<organism evidence="1 2">
    <name type="scientific">Fictibacillus phosphorivorans</name>
    <dbReference type="NCBI Taxonomy" id="1221500"/>
    <lineage>
        <taxon>Bacteria</taxon>
        <taxon>Bacillati</taxon>
        <taxon>Bacillota</taxon>
        <taxon>Bacilli</taxon>
        <taxon>Bacillales</taxon>
        <taxon>Fictibacillaceae</taxon>
        <taxon>Fictibacillus</taxon>
    </lineage>
</organism>
<dbReference type="InterPro" id="IPR020393">
    <property type="entry name" value="Uncharacterised_YusU"/>
</dbReference>
<dbReference type="Pfam" id="PF10835">
    <property type="entry name" value="DUF2573"/>
    <property type="match status" value="1"/>
</dbReference>
<evidence type="ECO:0000313" key="1">
    <source>
        <dbReference type="EMBL" id="ANC78372.1"/>
    </source>
</evidence>
<evidence type="ECO:0008006" key="3">
    <source>
        <dbReference type="Google" id="ProtNLM"/>
    </source>
</evidence>
<accession>A0A160IR63</accession>
<name>A0A160IR63_9BACL</name>
<protein>
    <recommendedName>
        <fullName evidence="3">DUF2573 family protein</fullName>
    </recommendedName>
</protein>
<evidence type="ECO:0000313" key="2">
    <source>
        <dbReference type="Proteomes" id="UP000076623"/>
    </source>
</evidence>
<dbReference type="EMBL" id="CP015378">
    <property type="protein sequence ID" value="ANC78372.1"/>
    <property type="molecule type" value="Genomic_DNA"/>
</dbReference>
<dbReference type="STRING" id="1221500.ABE65_016825"/>
<sequence length="82" mass="9666">MDDKLKLQLDGLIEKYAELLLGSSDPKHVEMVKTYVLYSFIAKSMPPLVKHWNEEYPDAKEAMKNLVHEIKKLNEKHRNEQK</sequence>
<gene>
    <name evidence="1" type="ORF">ABE65_016825</name>
</gene>
<dbReference type="KEGG" id="fpn:ABE65_016825"/>
<proteinExistence type="predicted"/>
<dbReference type="AlphaFoldDB" id="A0A160IR63"/>
<dbReference type="RefSeq" id="WP_066397399.1">
    <property type="nucleotide sequence ID" value="NZ_CP015378.1"/>
</dbReference>
<reference evidence="1 2" key="1">
    <citation type="submission" date="2016-04" db="EMBL/GenBank/DDBJ databases">
        <title>Complete genome sequence of Fictibacillus phosphorivorans G25-29, a strain toxic to nematodes.</title>
        <authorList>
            <person name="Zheng Z."/>
        </authorList>
    </citation>
    <scope>NUCLEOTIDE SEQUENCE [LARGE SCALE GENOMIC DNA]</scope>
    <source>
        <strain evidence="1 2">G25-29</strain>
    </source>
</reference>